<reference evidence="5" key="1">
    <citation type="submission" date="2021-10" db="EMBL/GenBank/DDBJ databases">
        <title>De novo Genome Assembly of Clathrus columnatus (Basidiomycota, Fungi) Using Illumina and Nanopore Sequence Data.</title>
        <authorList>
            <person name="Ogiso-Tanaka E."/>
            <person name="Itagaki H."/>
            <person name="Hosoya T."/>
            <person name="Hosaka K."/>
        </authorList>
    </citation>
    <scope>NUCLEOTIDE SEQUENCE</scope>
    <source>
        <strain evidence="5">MO-923</strain>
    </source>
</reference>
<dbReference type="EMBL" id="BPWL01000001">
    <property type="protein sequence ID" value="GJJ06625.1"/>
    <property type="molecule type" value="Genomic_DNA"/>
</dbReference>
<evidence type="ECO:0000313" key="6">
    <source>
        <dbReference type="Proteomes" id="UP001050691"/>
    </source>
</evidence>
<feature type="region of interest" description="Disordered" evidence="3">
    <location>
        <begin position="923"/>
        <end position="970"/>
    </location>
</feature>
<dbReference type="InterPro" id="IPR039762">
    <property type="entry name" value="Nmd2/UPF2"/>
</dbReference>
<feature type="domain" description="MIF4G" evidence="4">
    <location>
        <begin position="483"/>
        <end position="677"/>
    </location>
</feature>
<dbReference type="InterPro" id="IPR016024">
    <property type="entry name" value="ARM-type_fold"/>
</dbReference>
<proteinExistence type="predicted"/>
<feature type="compositionally biased region" description="Acidic residues" evidence="3">
    <location>
        <begin position="448"/>
        <end position="457"/>
    </location>
</feature>
<dbReference type="InterPro" id="IPR007193">
    <property type="entry name" value="Upf2/Nmd2_C"/>
</dbReference>
<accession>A0AAV5A3Z8</accession>
<evidence type="ECO:0000256" key="1">
    <source>
        <dbReference type="ARBA" id="ARBA00004496"/>
    </source>
</evidence>
<dbReference type="Gene3D" id="4.10.80.160">
    <property type="match status" value="1"/>
</dbReference>
<evidence type="ECO:0000256" key="3">
    <source>
        <dbReference type="SAM" id="MobiDB-lite"/>
    </source>
</evidence>
<comment type="caution">
    <text evidence="5">The sequence shown here is derived from an EMBL/GenBank/DDBJ whole genome shotgun (WGS) entry which is preliminary data.</text>
</comment>
<dbReference type="GO" id="GO:0003723">
    <property type="term" value="F:RNA binding"/>
    <property type="evidence" value="ECO:0007669"/>
    <property type="project" value="InterPro"/>
</dbReference>
<evidence type="ECO:0000313" key="5">
    <source>
        <dbReference type="EMBL" id="GJJ06625.1"/>
    </source>
</evidence>
<comment type="subcellular location">
    <subcellularLocation>
        <location evidence="1">Cytoplasm</location>
    </subcellularLocation>
</comment>
<organism evidence="5 6">
    <name type="scientific">Clathrus columnatus</name>
    <dbReference type="NCBI Taxonomy" id="1419009"/>
    <lineage>
        <taxon>Eukaryota</taxon>
        <taxon>Fungi</taxon>
        <taxon>Dikarya</taxon>
        <taxon>Basidiomycota</taxon>
        <taxon>Agaricomycotina</taxon>
        <taxon>Agaricomycetes</taxon>
        <taxon>Phallomycetidae</taxon>
        <taxon>Phallales</taxon>
        <taxon>Clathraceae</taxon>
        <taxon>Clathrus</taxon>
    </lineage>
</organism>
<feature type="compositionally biased region" description="Low complexity" evidence="3">
    <location>
        <begin position="458"/>
        <end position="467"/>
    </location>
</feature>
<dbReference type="Gene3D" id="1.25.40.180">
    <property type="match status" value="3"/>
</dbReference>
<dbReference type="SUPFAM" id="SSF48371">
    <property type="entry name" value="ARM repeat"/>
    <property type="match status" value="2"/>
</dbReference>
<evidence type="ECO:0000259" key="4">
    <source>
        <dbReference type="SMART" id="SM00543"/>
    </source>
</evidence>
<dbReference type="GO" id="GO:0005737">
    <property type="term" value="C:cytoplasm"/>
    <property type="evidence" value="ECO:0007669"/>
    <property type="project" value="UniProtKB-SubCell"/>
</dbReference>
<sequence length="1195" mass="135073">MSKEDEEIARKAKRMKLKTLNAEVPESPKNLDSSLKKHTALIKRMRMSIGSDNRDHILKDVESLTLEKYIEEIASAISEGVGRCKTEKDVWSATETISALHRRFPKTFTPDVINSLAAILIAPSRSALAALSPEQREKEESVRISRQRPILRVCAELALVGIIKDGPDRSGGEWIMKTLKELLSNDPALTSLPLLTTFLKYFSRPFLGITPPPGSNKQISASVETGTLSSIEQEASMTPLAQPQIVNEGEELVEKDIRDRFKRMCEGYFDSVSKKLVVEHNRLQEQDRRNHEAYIRSGEIFEDRQQAYEKMTKSYEKLSSGCQTLSELLYLPMPSLPTATHKNESVLMLSTGTGSHQTEEVVLPSTSKWEDEEERKHYEEYVDLRDFVPKSVLGLDTSVAPGTPDSAPESIKSDQISKQAEEVEIRKLEKEIEGLKVEGVGKISNGTIEEEDYEDDLPTPTASVAASPSPPGTPTLSTAPGPSQLLTALLTRLPDATNRSLIDQAAVDFAFLNSKAARKRLVKFLGQTPKNRIDLLPYYGRLVATLNKYMPDVGTDLVAILDEEFRYLQRKKNVIVELAEARLRNITFISVLTKFRVVPSHLILHMFKVCLDNFSGVNIDSLAMLLEGCGRFLLRSEETGARFKAMVELMRRKQSMQHLDQRQQLMLENAYYQCNPPERAPRQVKERSPMVMFIRHLIYDVLSKKTIDKVLRLLRKLDWEDEEVAKTLYSVFTKPWKLKYGNISLLAMLTYDLQRYHPAFSIAVVDQVLEDIRRGLEQNVYKSNQQRISSMKYLGELYIYRLIGSGIVFDTLWSLVTFGHPEGRPIPGVNCPIDTSDDFFRVRLVCTMLDTVGMCFDRGSQKKKLDNFLTFFQMYTLCKDPIPMDVEFMLSDSLEAIRPQLVRYKTYEDAASVVDELFSSVFAQGGGSGDDGDDSGDESGDEETDRREEEEEEDTGSVQEESDEDRPPSPEEVVVFSAQHESLGPSEQEDAEFAKEFAKMVSDSGETRKVDKRTALALWDTSTLPGGLKKKRAEDVEDAETEEEGIMKFTFITKKGNKAQTKSLSVPSTSALAVHTREAQRQDQAEQRHLKQFVLDYEQREEIEEIKCESLDSALLRGPTNLGLLQLWSVPKGYEYVMPLESDMIGYCFPFDGQNNNGCASGTDFKPGGHRFQPVVLLACFWVLHMETRLYSGWE</sequence>
<feature type="domain" description="MIF4G" evidence="4">
    <location>
        <begin position="692"/>
        <end position="900"/>
    </location>
</feature>
<feature type="region of interest" description="Disordered" evidence="3">
    <location>
        <begin position="396"/>
        <end position="419"/>
    </location>
</feature>
<dbReference type="PANTHER" id="PTHR12839">
    <property type="entry name" value="NONSENSE-MEDIATED MRNA DECAY PROTEIN 2 UP-FRAMESHIFT SUPPRESSOR 2"/>
    <property type="match status" value="1"/>
</dbReference>
<dbReference type="Pfam" id="PF04050">
    <property type="entry name" value="Upf2"/>
    <property type="match status" value="1"/>
</dbReference>
<name>A0AAV5A3Z8_9AGAM</name>
<dbReference type="PANTHER" id="PTHR12839:SF7">
    <property type="entry name" value="REGULATOR OF NONSENSE TRANSCRIPTS 2"/>
    <property type="match status" value="1"/>
</dbReference>
<feature type="compositionally biased region" description="Acidic residues" evidence="3">
    <location>
        <begin position="930"/>
        <end position="964"/>
    </location>
</feature>
<dbReference type="InterPro" id="IPR003890">
    <property type="entry name" value="MIF4G-like_typ-3"/>
</dbReference>
<gene>
    <name evidence="5" type="ORF">Clacol_000819</name>
</gene>
<feature type="region of interest" description="Disordered" evidence="3">
    <location>
        <begin position="446"/>
        <end position="481"/>
    </location>
</feature>
<dbReference type="Proteomes" id="UP001050691">
    <property type="component" value="Unassembled WGS sequence"/>
</dbReference>
<dbReference type="SMART" id="SM00543">
    <property type="entry name" value="MIF4G"/>
    <property type="match status" value="2"/>
</dbReference>
<dbReference type="FunFam" id="1.25.40.180:FF:000037">
    <property type="entry name" value="Nonsense-mediated mRNA decay factor (Upf2)"/>
    <property type="match status" value="1"/>
</dbReference>
<dbReference type="GO" id="GO:0000184">
    <property type="term" value="P:nuclear-transcribed mRNA catabolic process, nonsense-mediated decay"/>
    <property type="evidence" value="ECO:0007669"/>
    <property type="project" value="InterPro"/>
</dbReference>
<dbReference type="AlphaFoldDB" id="A0AAV5A3Z8"/>
<protein>
    <recommendedName>
        <fullName evidence="4">MIF4G domain-containing protein</fullName>
    </recommendedName>
</protein>
<keyword evidence="6" id="KW-1185">Reference proteome</keyword>
<keyword evidence="2" id="KW-0963">Cytoplasm</keyword>
<dbReference type="Pfam" id="PF02854">
    <property type="entry name" value="MIF4G"/>
    <property type="match status" value="2"/>
</dbReference>
<evidence type="ECO:0000256" key="2">
    <source>
        <dbReference type="ARBA" id="ARBA00022490"/>
    </source>
</evidence>
<dbReference type="GO" id="GO:0035145">
    <property type="term" value="C:exon-exon junction complex"/>
    <property type="evidence" value="ECO:0007669"/>
    <property type="project" value="TreeGrafter"/>
</dbReference>